<reference evidence="1" key="2">
    <citation type="journal article" date="2024" name="Plant">
        <title>Genomic evolution and insights into agronomic trait innovations of Sesamum species.</title>
        <authorList>
            <person name="Miao H."/>
            <person name="Wang L."/>
            <person name="Qu L."/>
            <person name="Liu H."/>
            <person name="Sun Y."/>
            <person name="Le M."/>
            <person name="Wang Q."/>
            <person name="Wei S."/>
            <person name="Zheng Y."/>
            <person name="Lin W."/>
            <person name="Duan Y."/>
            <person name="Cao H."/>
            <person name="Xiong S."/>
            <person name="Wang X."/>
            <person name="Wei L."/>
            <person name="Li C."/>
            <person name="Ma Q."/>
            <person name="Ju M."/>
            <person name="Zhao R."/>
            <person name="Li G."/>
            <person name="Mu C."/>
            <person name="Tian Q."/>
            <person name="Mei H."/>
            <person name="Zhang T."/>
            <person name="Gao T."/>
            <person name="Zhang H."/>
        </authorList>
    </citation>
    <scope>NUCLEOTIDE SEQUENCE</scope>
    <source>
        <strain evidence="1">G02</strain>
    </source>
</reference>
<gene>
    <name evidence="1" type="ORF">Sradi_2881500</name>
</gene>
<proteinExistence type="predicted"/>
<reference evidence="1" key="1">
    <citation type="submission" date="2020-06" db="EMBL/GenBank/DDBJ databases">
        <authorList>
            <person name="Li T."/>
            <person name="Hu X."/>
            <person name="Zhang T."/>
            <person name="Song X."/>
            <person name="Zhang H."/>
            <person name="Dai N."/>
            <person name="Sheng W."/>
            <person name="Hou X."/>
            <person name="Wei L."/>
        </authorList>
    </citation>
    <scope>NUCLEOTIDE SEQUENCE</scope>
    <source>
        <strain evidence="1">G02</strain>
        <tissue evidence="1">Leaf</tissue>
    </source>
</reference>
<dbReference type="PANTHER" id="PTHR15140:SF33">
    <property type="entry name" value="LATE BLIGHT RESISTANCE PROTEIN HOMOLOG R1A-3 ISOFORM X1"/>
    <property type="match status" value="1"/>
</dbReference>
<comment type="caution">
    <text evidence="1">The sequence shown here is derived from an EMBL/GenBank/DDBJ whole genome shotgun (WGS) entry which is preliminary data.</text>
</comment>
<dbReference type="SUPFAM" id="SSF52058">
    <property type="entry name" value="L domain-like"/>
    <property type="match status" value="1"/>
</dbReference>
<dbReference type="InterPro" id="IPR032675">
    <property type="entry name" value="LRR_dom_sf"/>
</dbReference>
<name>A0AAW2RXE0_SESRA</name>
<protein>
    <submittedName>
        <fullName evidence="1">Disease resistance RPP13-like protein 3</fullName>
    </submittedName>
</protein>
<dbReference type="Gene3D" id="3.80.10.10">
    <property type="entry name" value="Ribonuclease Inhibitor"/>
    <property type="match status" value="1"/>
</dbReference>
<evidence type="ECO:0000313" key="1">
    <source>
        <dbReference type="EMBL" id="KAL0384872.1"/>
    </source>
</evidence>
<dbReference type="PANTHER" id="PTHR15140">
    <property type="entry name" value="TUBULIN-SPECIFIC CHAPERONE E"/>
    <property type="match status" value="1"/>
</dbReference>
<accession>A0AAW2RXE0</accession>
<dbReference type="AlphaFoldDB" id="A0AAW2RXE0"/>
<sequence>MHLKALVDRNLIFVRQQETNGNVKSYSIHDLLRDLCVRKAHEEKFLFVHGWTAPGNLPINTSYLRRVCTHEPFSVEDAYKLIEQIRVARSLLLFNGIEKRAVLYAMVSELRLLRVLDILRVISIEFPEEILQLVNLRYLALTIGRGFPSSISRLCNLQTLIAHQDYGEIVIPHRQGSLIVPGILDMPELRHIKLKGSKTYVEYHGEDKNRSFRDEGNLLSSLIFPPSLKKLTLWNCSILDHDMHEIGKLPNLQILKLLHCNMQRVDSEFYRYYDFPSGKWVVEDGEFCQLQFLLMEDLNLVTWVADDTHFPRLEHLVIRRCGDLKEIPLAIGDIPTLKVIEVDGYSLFAAFSAMIILLAQLDIGNDDFQVRIL</sequence>
<organism evidence="1">
    <name type="scientific">Sesamum radiatum</name>
    <name type="common">Black benniseed</name>
    <dbReference type="NCBI Taxonomy" id="300843"/>
    <lineage>
        <taxon>Eukaryota</taxon>
        <taxon>Viridiplantae</taxon>
        <taxon>Streptophyta</taxon>
        <taxon>Embryophyta</taxon>
        <taxon>Tracheophyta</taxon>
        <taxon>Spermatophyta</taxon>
        <taxon>Magnoliopsida</taxon>
        <taxon>eudicotyledons</taxon>
        <taxon>Gunneridae</taxon>
        <taxon>Pentapetalae</taxon>
        <taxon>asterids</taxon>
        <taxon>lamiids</taxon>
        <taxon>Lamiales</taxon>
        <taxon>Pedaliaceae</taxon>
        <taxon>Sesamum</taxon>
    </lineage>
</organism>
<dbReference type="EMBL" id="JACGWJ010000012">
    <property type="protein sequence ID" value="KAL0384872.1"/>
    <property type="molecule type" value="Genomic_DNA"/>
</dbReference>